<proteinExistence type="predicted"/>
<organism evidence="2 3">
    <name type="scientific">Rugosimonospora africana</name>
    <dbReference type="NCBI Taxonomy" id="556532"/>
    <lineage>
        <taxon>Bacteria</taxon>
        <taxon>Bacillati</taxon>
        <taxon>Actinomycetota</taxon>
        <taxon>Actinomycetes</taxon>
        <taxon>Micromonosporales</taxon>
        <taxon>Micromonosporaceae</taxon>
        <taxon>Rugosimonospora</taxon>
    </lineage>
</organism>
<protein>
    <recommendedName>
        <fullName evidence="4">Diguanylate cyclase</fullName>
    </recommendedName>
</protein>
<gene>
    <name evidence="2" type="ORF">Raf01_26430</name>
</gene>
<evidence type="ECO:0000313" key="2">
    <source>
        <dbReference type="EMBL" id="GIH14471.1"/>
    </source>
</evidence>
<feature type="transmembrane region" description="Helical" evidence="1">
    <location>
        <begin position="15"/>
        <end position="33"/>
    </location>
</feature>
<evidence type="ECO:0008006" key="4">
    <source>
        <dbReference type="Google" id="ProtNLM"/>
    </source>
</evidence>
<sequence length="192" mass="21559">MHSPRPGTVDVESATLRYLLYVLLPAWFLPGLLDWRMHRRTDIQHTSGTRESVLHLAMIAEVGAPLLMALLLEINPAMLALMGGAALTHEATAMWDVRLAAHSAREVRPSEQNIHSFLESMPFIAIGAVACLHPRQVRALVRPVSRESWRLRRKSPPLPRRYVVGVLSAVGSLGVLPYFEELYRCLRAGRDR</sequence>
<dbReference type="RefSeq" id="WP_203918139.1">
    <property type="nucleotide sequence ID" value="NZ_BONZ01000025.1"/>
</dbReference>
<reference evidence="2" key="1">
    <citation type="submission" date="2021-01" db="EMBL/GenBank/DDBJ databases">
        <title>Whole genome shotgun sequence of Rugosimonospora africana NBRC 104875.</title>
        <authorList>
            <person name="Komaki H."/>
            <person name="Tamura T."/>
        </authorList>
    </citation>
    <scope>NUCLEOTIDE SEQUENCE</scope>
    <source>
        <strain evidence="2">NBRC 104875</strain>
    </source>
</reference>
<dbReference type="Proteomes" id="UP000642748">
    <property type="component" value="Unassembled WGS sequence"/>
</dbReference>
<comment type="caution">
    <text evidence="2">The sequence shown here is derived from an EMBL/GenBank/DDBJ whole genome shotgun (WGS) entry which is preliminary data.</text>
</comment>
<evidence type="ECO:0000313" key="3">
    <source>
        <dbReference type="Proteomes" id="UP000642748"/>
    </source>
</evidence>
<keyword evidence="1" id="KW-0472">Membrane</keyword>
<keyword evidence="1" id="KW-0812">Transmembrane</keyword>
<dbReference type="AlphaFoldDB" id="A0A8J3VQH1"/>
<dbReference type="EMBL" id="BONZ01000025">
    <property type="protein sequence ID" value="GIH14471.1"/>
    <property type="molecule type" value="Genomic_DNA"/>
</dbReference>
<keyword evidence="3" id="KW-1185">Reference proteome</keyword>
<accession>A0A8J3VQH1</accession>
<name>A0A8J3VQH1_9ACTN</name>
<keyword evidence="1" id="KW-1133">Transmembrane helix</keyword>
<feature type="transmembrane region" description="Helical" evidence="1">
    <location>
        <begin position="53"/>
        <end position="72"/>
    </location>
</feature>
<evidence type="ECO:0000256" key="1">
    <source>
        <dbReference type="SAM" id="Phobius"/>
    </source>
</evidence>